<keyword evidence="2" id="KW-0288">FMN</keyword>
<evidence type="ECO:0000256" key="3">
    <source>
        <dbReference type="ARBA" id="ARBA00022857"/>
    </source>
</evidence>
<dbReference type="InterPro" id="IPR023936">
    <property type="entry name" value="RutE-like"/>
</dbReference>
<name>A0ABP7AUG7_9ACTN</name>
<dbReference type="InterPro" id="IPR029479">
    <property type="entry name" value="Nitroreductase"/>
</dbReference>
<dbReference type="Pfam" id="PF00881">
    <property type="entry name" value="Nitroreductase"/>
    <property type="match status" value="1"/>
</dbReference>
<dbReference type="PANTHER" id="PTHR43543">
    <property type="entry name" value="MALONIC SEMIALDEHYDE REDUCTASE RUTE-RELATED"/>
    <property type="match status" value="1"/>
</dbReference>
<comment type="caution">
    <text evidence="6">The sequence shown here is derived from an EMBL/GenBank/DDBJ whole genome shotgun (WGS) entry which is preliminary data.</text>
</comment>
<dbReference type="PANTHER" id="PTHR43543:SF1">
    <property type="entry name" value="MALONIC SEMIALDEHYDE REDUCTASE RUTE-RELATED"/>
    <property type="match status" value="1"/>
</dbReference>
<keyword evidence="7" id="KW-1185">Reference proteome</keyword>
<proteinExistence type="predicted"/>
<dbReference type="EMBL" id="BAABAB010000050">
    <property type="protein sequence ID" value="GAA3640796.1"/>
    <property type="molecule type" value="Genomic_DNA"/>
</dbReference>
<accession>A0ABP7AUG7</accession>
<feature type="domain" description="Nitroreductase" evidence="5">
    <location>
        <begin position="35"/>
        <end position="192"/>
    </location>
</feature>
<dbReference type="Gene3D" id="3.40.109.10">
    <property type="entry name" value="NADH Oxidase"/>
    <property type="match status" value="1"/>
</dbReference>
<evidence type="ECO:0000256" key="1">
    <source>
        <dbReference type="ARBA" id="ARBA00022630"/>
    </source>
</evidence>
<evidence type="ECO:0000256" key="4">
    <source>
        <dbReference type="ARBA" id="ARBA00023002"/>
    </source>
</evidence>
<sequence>MTELLHSDIDLTSYEADFGDLALSADAQDLLFREAHTAYAFTDEPVTDEQLRAVYDLVKWAPTAMNSQPLRVVLVRSPEARERLVRHMGGNNQARVAAAPVTAILAADVDFHDELHRTFPVFPGARELFTGDDLARERSARFSAGLQAAYFLVGIRAAGLGAGPMTGFDAAGIDAEFFPDGAHRTLMVVNIGRTAADGGNRPRLPRLDYTDVVETV</sequence>
<dbReference type="RefSeq" id="WP_344809645.1">
    <property type="nucleotide sequence ID" value="NZ_BAABAB010000050.1"/>
</dbReference>
<evidence type="ECO:0000313" key="7">
    <source>
        <dbReference type="Proteomes" id="UP001501490"/>
    </source>
</evidence>
<keyword evidence="3" id="KW-0521">NADP</keyword>
<dbReference type="NCBIfam" id="NF003768">
    <property type="entry name" value="PRK05365.1"/>
    <property type="match status" value="1"/>
</dbReference>
<evidence type="ECO:0000256" key="2">
    <source>
        <dbReference type="ARBA" id="ARBA00022643"/>
    </source>
</evidence>
<organism evidence="6 7">
    <name type="scientific">Microlunatus ginsengisoli</name>
    <dbReference type="NCBI Taxonomy" id="363863"/>
    <lineage>
        <taxon>Bacteria</taxon>
        <taxon>Bacillati</taxon>
        <taxon>Actinomycetota</taxon>
        <taxon>Actinomycetes</taxon>
        <taxon>Propionibacteriales</taxon>
        <taxon>Propionibacteriaceae</taxon>
        <taxon>Microlunatus</taxon>
    </lineage>
</organism>
<gene>
    <name evidence="6" type="ORF">GCM10022236_49280</name>
</gene>
<evidence type="ECO:0000259" key="5">
    <source>
        <dbReference type="Pfam" id="PF00881"/>
    </source>
</evidence>
<dbReference type="InterPro" id="IPR000415">
    <property type="entry name" value="Nitroreductase-like"/>
</dbReference>
<keyword evidence="1" id="KW-0285">Flavoprotein</keyword>
<keyword evidence="4" id="KW-0560">Oxidoreductase</keyword>
<reference evidence="7" key="1">
    <citation type="journal article" date="2019" name="Int. J. Syst. Evol. Microbiol.">
        <title>The Global Catalogue of Microorganisms (GCM) 10K type strain sequencing project: providing services to taxonomists for standard genome sequencing and annotation.</title>
        <authorList>
            <consortium name="The Broad Institute Genomics Platform"/>
            <consortium name="The Broad Institute Genome Sequencing Center for Infectious Disease"/>
            <person name="Wu L."/>
            <person name="Ma J."/>
        </authorList>
    </citation>
    <scope>NUCLEOTIDE SEQUENCE [LARGE SCALE GENOMIC DNA]</scope>
    <source>
        <strain evidence="7">JCM 16929</strain>
    </source>
</reference>
<dbReference type="InterPro" id="IPR050461">
    <property type="entry name" value="Nitroreductase_HadB/RutE"/>
</dbReference>
<evidence type="ECO:0000313" key="6">
    <source>
        <dbReference type="EMBL" id="GAA3640796.1"/>
    </source>
</evidence>
<protein>
    <submittedName>
        <fullName evidence="6">Malonic semialdehyde reductase</fullName>
    </submittedName>
</protein>
<dbReference type="CDD" id="cd02148">
    <property type="entry name" value="RutE-like"/>
    <property type="match status" value="1"/>
</dbReference>
<dbReference type="Proteomes" id="UP001501490">
    <property type="component" value="Unassembled WGS sequence"/>
</dbReference>
<dbReference type="SUPFAM" id="SSF55469">
    <property type="entry name" value="FMN-dependent nitroreductase-like"/>
    <property type="match status" value="1"/>
</dbReference>